<dbReference type="InterPro" id="IPR001555">
    <property type="entry name" value="GART_AS"/>
</dbReference>
<dbReference type="GO" id="GO:0006189">
    <property type="term" value="P:'de novo' IMP biosynthetic process"/>
    <property type="evidence" value="ECO:0007669"/>
    <property type="project" value="UniProtKB-UniRule"/>
</dbReference>
<feature type="binding site" evidence="8">
    <location>
        <position position="68"/>
    </location>
    <ligand>
        <name>(6R)-10-formyltetrahydrofolate</name>
        <dbReference type="ChEBI" id="CHEBI:195366"/>
    </ligand>
</feature>
<evidence type="ECO:0000256" key="8">
    <source>
        <dbReference type="HAMAP-Rule" id="MF_01930"/>
    </source>
</evidence>
<keyword evidence="3 8" id="KW-0808">Transferase</keyword>
<evidence type="ECO:0000256" key="1">
    <source>
        <dbReference type="ARBA" id="ARBA00005054"/>
    </source>
</evidence>
<dbReference type="SUPFAM" id="SSF53328">
    <property type="entry name" value="Formyltransferase"/>
    <property type="match status" value="1"/>
</dbReference>
<evidence type="ECO:0000259" key="9">
    <source>
        <dbReference type="Pfam" id="PF00551"/>
    </source>
</evidence>
<feature type="domain" description="Formyl transferase N-terminal" evidence="9">
    <location>
        <begin position="9"/>
        <end position="185"/>
    </location>
</feature>
<dbReference type="UniPathway" id="UPA00074">
    <property type="reaction ID" value="UER00126"/>
</dbReference>
<dbReference type="STRING" id="698762.SAMN00808754_3113"/>
<dbReference type="HAMAP" id="MF_01930">
    <property type="entry name" value="PurN"/>
    <property type="match status" value="1"/>
</dbReference>
<evidence type="ECO:0000313" key="10">
    <source>
        <dbReference type="EMBL" id="SMB99823.1"/>
    </source>
</evidence>
<dbReference type="NCBIfam" id="TIGR00639">
    <property type="entry name" value="PurN"/>
    <property type="match status" value="1"/>
</dbReference>
<comment type="pathway">
    <text evidence="1 8">Purine metabolism; IMP biosynthesis via de novo pathway; N(2)-formyl-N(1)-(5-phospho-D-ribosyl)glycinamide from N(1)-(5-phospho-D-ribosyl)glycinamide (10-formyl THF route): step 1/1.</text>
</comment>
<keyword evidence="11" id="KW-1185">Reference proteome</keyword>
<evidence type="ECO:0000256" key="6">
    <source>
        <dbReference type="ARBA" id="ARBA00038440"/>
    </source>
</evidence>
<dbReference type="EMBL" id="LT838272">
    <property type="protein sequence ID" value="SMB99823.1"/>
    <property type="molecule type" value="Genomic_DNA"/>
</dbReference>
<keyword evidence="2" id="KW-0554">One-carbon metabolism</keyword>
<dbReference type="GO" id="GO:0008864">
    <property type="term" value="F:formyltetrahydrofolate deformylase activity"/>
    <property type="evidence" value="ECO:0007669"/>
    <property type="project" value="InterPro"/>
</dbReference>
<dbReference type="PROSITE" id="PS00373">
    <property type="entry name" value="GART"/>
    <property type="match status" value="1"/>
</dbReference>
<dbReference type="Gene3D" id="3.40.50.170">
    <property type="entry name" value="Formyl transferase, N-terminal domain"/>
    <property type="match status" value="1"/>
</dbReference>
<comment type="similarity">
    <text evidence="6 8">Belongs to the GART family.</text>
</comment>
<evidence type="ECO:0000256" key="5">
    <source>
        <dbReference type="ARBA" id="ARBA00022801"/>
    </source>
</evidence>
<gene>
    <name evidence="8" type="primary">purN</name>
    <name evidence="10" type="ORF">SAMN00808754_3113</name>
</gene>
<reference evidence="10 11" key="1">
    <citation type="submission" date="2017-04" db="EMBL/GenBank/DDBJ databases">
        <authorList>
            <person name="Afonso C.L."/>
            <person name="Miller P.J."/>
            <person name="Scott M.A."/>
            <person name="Spackman E."/>
            <person name="Goraichik I."/>
            <person name="Dimitrov K.M."/>
            <person name="Suarez D.L."/>
            <person name="Swayne D.E."/>
        </authorList>
    </citation>
    <scope>NUCLEOTIDE SEQUENCE [LARGE SCALE GENOMIC DNA]</scope>
    <source>
        <strain evidence="10 11">ToBE</strain>
    </source>
</reference>
<feature type="site" description="Raises pKa of active site His" evidence="8">
    <location>
        <position position="148"/>
    </location>
</feature>
<evidence type="ECO:0000256" key="7">
    <source>
        <dbReference type="ARBA" id="ARBA00047664"/>
    </source>
</evidence>
<dbReference type="InterPro" id="IPR004607">
    <property type="entry name" value="GART"/>
</dbReference>
<evidence type="ECO:0000256" key="4">
    <source>
        <dbReference type="ARBA" id="ARBA00022755"/>
    </source>
</evidence>
<dbReference type="AlphaFoldDB" id="A0A1W1W2U7"/>
<feature type="active site" description="Proton donor" evidence="8">
    <location>
        <position position="112"/>
    </location>
</feature>
<dbReference type="OrthoDB" id="9806170at2"/>
<dbReference type="GO" id="GO:0005737">
    <property type="term" value="C:cytoplasm"/>
    <property type="evidence" value="ECO:0007669"/>
    <property type="project" value="TreeGrafter"/>
</dbReference>
<keyword evidence="5" id="KW-0378">Hydrolase</keyword>
<dbReference type="InterPro" id="IPR004810">
    <property type="entry name" value="PurU"/>
</dbReference>
<sequence>MTRILPLGVLVSGRGSNLEAIIKAIEEGRLPARINLVLSNKKDARALDIAFQYSIPAEFVDPKAYPDRESYDLALATRLKEAGVELVVLAGFMRILSPAFLEQFPLKVINIHPALLPAFPGVEAQRQAIEYGVKIAGCTVHFVDAGVDTGPIIAQAAVPVEDNDTPETLAKRILEQEHRLLPEVIRWIAEGRVTVKGRRVYVRRD</sequence>
<dbReference type="Proteomes" id="UP000192569">
    <property type="component" value="Chromosome I"/>
</dbReference>
<evidence type="ECO:0000256" key="3">
    <source>
        <dbReference type="ARBA" id="ARBA00022679"/>
    </source>
</evidence>
<dbReference type="Pfam" id="PF00551">
    <property type="entry name" value="Formyl_trans_N"/>
    <property type="match status" value="1"/>
</dbReference>
<name>A0A1W1W2U7_9FIRM</name>
<protein>
    <recommendedName>
        <fullName evidence="8">Phosphoribosylglycinamide formyltransferase</fullName>
        <ecNumber evidence="8">2.1.2.2</ecNumber>
    </recommendedName>
    <alternativeName>
        <fullName evidence="8">5'-phosphoribosylglycinamide transformylase</fullName>
    </alternativeName>
    <alternativeName>
        <fullName evidence="8">GAR transformylase</fullName>
        <shortName evidence="8">GART</shortName>
    </alternativeName>
</protein>
<dbReference type="GO" id="GO:0006730">
    <property type="term" value="P:one-carbon metabolic process"/>
    <property type="evidence" value="ECO:0007669"/>
    <property type="project" value="UniProtKB-KW"/>
</dbReference>
<accession>A0A1W1W2U7</accession>
<proteinExistence type="inferred from homology"/>
<dbReference type="InterPro" id="IPR036477">
    <property type="entry name" value="Formyl_transf_N_sf"/>
</dbReference>
<dbReference type="PANTHER" id="PTHR43369:SF2">
    <property type="entry name" value="PHOSPHORIBOSYLGLYCINAMIDE FORMYLTRANSFERASE"/>
    <property type="match status" value="1"/>
</dbReference>
<feature type="binding site" evidence="8">
    <location>
        <begin position="93"/>
        <end position="96"/>
    </location>
    <ligand>
        <name>(6R)-10-formyltetrahydrofolate</name>
        <dbReference type="ChEBI" id="CHEBI:195366"/>
    </ligand>
</feature>
<feature type="binding site" evidence="8">
    <location>
        <position position="110"/>
    </location>
    <ligand>
        <name>(6R)-10-formyltetrahydrofolate</name>
        <dbReference type="ChEBI" id="CHEBI:195366"/>
    </ligand>
</feature>
<dbReference type="RefSeq" id="WP_084666765.1">
    <property type="nucleotide sequence ID" value="NZ_LT838272.1"/>
</dbReference>
<feature type="binding site" evidence="8">
    <location>
        <begin position="15"/>
        <end position="17"/>
    </location>
    <ligand>
        <name>N(1)-(5-phospho-beta-D-ribosyl)glycinamide</name>
        <dbReference type="ChEBI" id="CHEBI:143788"/>
    </ligand>
</feature>
<dbReference type="InterPro" id="IPR002376">
    <property type="entry name" value="Formyl_transf_N"/>
</dbReference>
<dbReference type="FunFam" id="3.40.50.170:FF:000007">
    <property type="entry name" value="Phosphoribosylglycinamide formyltransferase"/>
    <property type="match status" value="1"/>
</dbReference>
<dbReference type="EC" id="2.1.2.2" evidence="8"/>
<dbReference type="GO" id="GO:0004644">
    <property type="term" value="F:phosphoribosylglycinamide formyltransferase activity"/>
    <property type="evidence" value="ECO:0007669"/>
    <property type="project" value="UniProtKB-UniRule"/>
</dbReference>
<dbReference type="CDD" id="cd08645">
    <property type="entry name" value="FMT_core_GART"/>
    <property type="match status" value="1"/>
</dbReference>
<dbReference type="PRINTS" id="PR01575">
    <property type="entry name" value="FFH4HYDRLASE"/>
</dbReference>
<evidence type="ECO:0000313" key="11">
    <source>
        <dbReference type="Proteomes" id="UP000192569"/>
    </source>
</evidence>
<comment type="function">
    <text evidence="8">Catalyzes the transfer of a formyl group from 10-formyltetrahydrofolate to 5-phospho-ribosyl-glycinamide (GAR), producing 5-phospho-ribosyl-N-formylglycinamide (FGAR) and tetrahydrofolate.</text>
</comment>
<keyword evidence="4 8" id="KW-0658">Purine biosynthesis</keyword>
<evidence type="ECO:0000256" key="2">
    <source>
        <dbReference type="ARBA" id="ARBA00022563"/>
    </source>
</evidence>
<dbReference type="PANTHER" id="PTHR43369">
    <property type="entry name" value="PHOSPHORIBOSYLGLYCINAMIDE FORMYLTRANSFERASE"/>
    <property type="match status" value="1"/>
</dbReference>
<comment type="catalytic activity">
    <reaction evidence="7 8">
        <text>N(1)-(5-phospho-beta-D-ribosyl)glycinamide + (6R)-10-formyltetrahydrofolate = N(2)-formyl-N(1)-(5-phospho-beta-D-ribosyl)glycinamide + (6S)-5,6,7,8-tetrahydrofolate + H(+)</text>
        <dbReference type="Rhea" id="RHEA:15053"/>
        <dbReference type="ChEBI" id="CHEBI:15378"/>
        <dbReference type="ChEBI" id="CHEBI:57453"/>
        <dbReference type="ChEBI" id="CHEBI:143788"/>
        <dbReference type="ChEBI" id="CHEBI:147286"/>
        <dbReference type="ChEBI" id="CHEBI:195366"/>
        <dbReference type="EC" id="2.1.2.2"/>
    </reaction>
</comment>
<organism evidence="10 11">
    <name type="scientific">Thermanaeromonas toyohensis ToBE</name>
    <dbReference type="NCBI Taxonomy" id="698762"/>
    <lineage>
        <taxon>Bacteria</taxon>
        <taxon>Bacillati</taxon>
        <taxon>Bacillota</taxon>
        <taxon>Clostridia</taxon>
        <taxon>Neomoorellales</taxon>
        <taxon>Neomoorellaceae</taxon>
        <taxon>Thermanaeromonas</taxon>
    </lineage>
</organism>